<accession>W7YHB8</accession>
<proteinExistence type="predicted"/>
<dbReference type="RefSeq" id="WP_036647637.1">
    <property type="nucleotide sequence ID" value="NZ_BAVZ01000004.1"/>
</dbReference>
<comment type="caution">
    <text evidence="1">The sequence shown here is derived from an EMBL/GenBank/DDBJ whole genome shotgun (WGS) entry which is preliminary data.</text>
</comment>
<dbReference type="STRING" id="1236976.JCM16418_1884"/>
<dbReference type="OrthoDB" id="3286086at2"/>
<dbReference type="AlphaFoldDB" id="W7YHB8"/>
<dbReference type="SUPFAM" id="SSF48239">
    <property type="entry name" value="Terpenoid cyclases/Protein prenyltransferases"/>
    <property type="match status" value="1"/>
</dbReference>
<dbReference type="Proteomes" id="UP000019364">
    <property type="component" value="Unassembled WGS sequence"/>
</dbReference>
<evidence type="ECO:0000313" key="1">
    <source>
        <dbReference type="EMBL" id="GAF07852.1"/>
    </source>
</evidence>
<gene>
    <name evidence="1" type="ORF">JCM16418_1884</name>
</gene>
<organism evidence="1 2">
    <name type="scientific">Paenibacillus pini JCM 16418</name>
    <dbReference type="NCBI Taxonomy" id="1236976"/>
    <lineage>
        <taxon>Bacteria</taxon>
        <taxon>Bacillati</taxon>
        <taxon>Bacillota</taxon>
        <taxon>Bacilli</taxon>
        <taxon>Bacillales</taxon>
        <taxon>Paenibacillaceae</taxon>
        <taxon>Paenibacillus</taxon>
    </lineage>
</organism>
<dbReference type="InterPro" id="IPR008930">
    <property type="entry name" value="Terpenoid_cyclase/PrenylTrfase"/>
</dbReference>
<sequence>MQLLTQDNYESAITFLKTKARKLEKSIFEYEFESQSFSAVLDELRRFQNQDGGFGNALDPDLRCKESSTLATVRALEILHLNNESIDLIKGALNYLEGTFDKEIFGWDIIPKEAEQSPRAVWWNYGAFRENWGNPNADVIGFFMDYKNDYTLNNLNDLIDFAMKNLLHKCDLTEMHELFCYLHLAERLDDDRISIIARKLYLFMDNCVSINTEERSGYGATPLQVVDSPSSPYYSKYGELIPIELDNLIDQQSEDGSWEPNWSWYQFEEEWLTAKEEWKGILTLNALRILRNFNRTEN</sequence>
<protein>
    <submittedName>
        <fullName evidence="1">Uncharacterized protein</fullName>
    </submittedName>
</protein>
<keyword evidence="2" id="KW-1185">Reference proteome</keyword>
<reference evidence="1 2" key="1">
    <citation type="journal article" date="2014" name="Genome Announc.">
        <title>Draft Genome Sequence of Paenibacillus pini JCM 16418T, Isolated from the Rhizosphere of Pine Tree.</title>
        <authorList>
            <person name="Yuki M."/>
            <person name="Oshima K."/>
            <person name="Suda W."/>
            <person name="Oshida Y."/>
            <person name="Kitamura K."/>
            <person name="Iida Y."/>
            <person name="Hattori M."/>
            <person name="Ohkuma M."/>
        </authorList>
    </citation>
    <scope>NUCLEOTIDE SEQUENCE [LARGE SCALE GENOMIC DNA]</scope>
    <source>
        <strain evidence="1 2">JCM 16418</strain>
    </source>
</reference>
<dbReference type="eggNOG" id="ENOG502Z95C">
    <property type="taxonomic scope" value="Bacteria"/>
</dbReference>
<name>W7YHB8_9BACL</name>
<evidence type="ECO:0000313" key="2">
    <source>
        <dbReference type="Proteomes" id="UP000019364"/>
    </source>
</evidence>
<dbReference type="EMBL" id="BAVZ01000004">
    <property type="protein sequence ID" value="GAF07852.1"/>
    <property type="molecule type" value="Genomic_DNA"/>
</dbReference>